<protein>
    <submittedName>
        <fullName evidence="1">Uncharacterized protein</fullName>
    </submittedName>
</protein>
<evidence type="ECO:0000313" key="1">
    <source>
        <dbReference type="EMBL" id="BCN32274.1"/>
    </source>
</evidence>
<sequence length="50" mass="6180">MINEKYYDGFEVEVIFYYYDNKENQNNFIYKTIVYLINSIKCSTFTKICR</sequence>
<evidence type="ECO:0000313" key="2">
    <source>
        <dbReference type="Proteomes" id="UP000595897"/>
    </source>
</evidence>
<accession>A0A7R7ENU2</accession>
<dbReference type="KEGG" id="ahb:bsdtb5_35690"/>
<proteinExistence type="predicted"/>
<reference evidence="1 2" key="1">
    <citation type="submission" date="2020-11" db="EMBL/GenBank/DDBJ databases">
        <title>Draft genome sequencing of a Lachnospiraceae strain isolated from anoxic soil subjected to BSD treatment.</title>
        <authorList>
            <person name="Uek A."/>
            <person name="Tonouchi A."/>
        </authorList>
    </citation>
    <scope>NUCLEOTIDE SEQUENCE [LARGE SCALE GENOMIC DNA]</scope>
    <source>
        <strain evidence="1 2">TB5</strain>
    </source>
</reference>
<dbReference type="RefSeq" id="WP_271713330.1">
    <property type="nucleotide sequence ID" value="NZ_AP024169.1"/>
</dbReference>
<dbReference type="AlphaFoldDB" id="A0A7R7ENU2"/>
<dbReference type="EMBL" id="AP024169">
    <property type="protein sequence ID" value="BCN32274.1"/>
    <property type="molecule type" value="Genomic_DNA"/>
</dbReference>
<keyword evidence="2" id="KW-1185">Reference proteome</keyword>
<gene>
    <name evidence="1" type="ORF">bsdtb5_35690</name>
</gene>
<dbReference type="Proteomes" id="UP000595897">
    <property type="component" value="Chromosome"/>
</dbReference>
<name>A0A7R7ENU2_9FIRM</name>
<organism evidence="1 2">
    <name type="scientific">Anaeromicropila herbilytica</name>
    <dbReference type="NCBI Taxonomy" id="2785025"/>
    <lineage>
        <taxon>Bacteria</taxon>
        <taxon>Bacillati</taxon>
        <taxon>Bacillota</taxon>
        <taxon>Clostridia</taxon>
        <taxon>Lachnospirales</taxon>
        <taxon>Lachnospiraceae</taxon>
        <taxon>Anaeromicropila</taxon>
    </lineage>
</organism>